<dbReference type="EMBL" id="AMFJ01036173">
    <property type="protein sequence ID" value="EKD24743.1"/>
    <property type="molecule type" value="Genomic_DNA"/>
</dbReference>
<accession>K1XWF7</accession>
<sequence length="111" mass="13275">MDIKKQVEYFKGLSYETKKDKVLEMLKQLQWTHETFAMFYKTINSLNSISETVLIFIYQGILEIAEQIAAWNKNEAQEKIKKMSEVLMMIRRQEEVEREHEGNPDELLKNM</sequence>
<proteinExistence type="predicted"/>
<protein>
    <submittedName>
        <fullName evidence="1">Uncharacterized protein</fullName>
    </submittedName>
</protein>
<comment type="caution">
    <text evidence="1">The sequence shown here is derived from an EMBL/GenBank/DDBJ whole genome shotgun (WGS) entry which is preliminary data.</text>
</comment>
<dbReference type="AlphaFoldDB" id="K1XWF7"/>
<evidence type="ECO:0000313" key="1">
    <source>
        <dbReference type="EMBL" id="EKD24743.1"/>
    </source>
</evidence>
<name>K1XWF7_9BACT</name>
<gene>
    <name evidence="1" type="ORF">ACD_80C00166G0004</name>
</gene>
<reference evidence="1" key="1">
    <citation type="journal article" date="2012" name="Science">
        <title>Fermentation, hydrogen, and sulfur metabolism in multiple uncultivated bacterial phyla.</title>
        <authorList>
            <person name="Wrighton K.C."/>
            <person name="Thomas B.C."/>
            <person name="Sharon I."/>
            <person name="Miller C.S."/>
            <person name="Castelle C.J."/>
            <person name="VerBerkmoes N.C."/>
            <person name="Wilkins M.J."/>
            <person name="Hettich R.L."/>
            <person name="Lipton M.S."/>
            <person name="Williams K.H."/>
            <person name="Long P.E."/>
            <person name="Banfield J.F."/>
        </authorList>
    </citation>
    <scope>NUCLEOTIDE SEQUENCE [LARGE SCALE GENOMIC DNA]</scope>
</reference>
<organism evidence="1">
    <name type="scientific">uncultured bacterium</name>
    <name type="common">gcode 4</name>
    <dbReference type="NCBI Taxonomy" id="1234023"/>
    <lineage>
        <taxon>Bacteria</taxon>
        <taxon>environmental samples</taxon>
    </lineage>
</organism>